<protein>
    <submittedName>
        <fullName evidence="1">DUF3545 family protein</fullName>
    </submittedName>
</protein>
<sequence>MEGVQFDEVMEASFPRGKAARSKPVKRKWREIEAIKDRQRLQKELLDMDMNLRVEDLDI</sequence>
<dbReference type="AlphaFoldDB" id="A0A9X2BK42"/>
<evidence type="ECO:0000313" key="1">
    <source>
        <dbReference type="EMBL" id="MCK6262433.1"/>
    </source>
</evidence>
<evidence type="ECO:0000313" key="2">
    <source>
        <dbReference type="Proteomes" id="UP001139559"/>
    </source>
</evidence>
<dbReference type="InterPro" id="IPR021932">
    <property type="entry name" value="DUF3545"/>
</dbReference>
<proteinExistence type="predicted"/>
<gene>
    <name evidence="1" type="ORF">KP803_04020</name>
</gene>
<dbReference type="Proteomes" id="UP001139559">
    <property type="component" value="Unassembled WGS sequence"/>
</dbReference>
<comment type="caution">
    <text evidence="1">The sequence shown here is derived from an EMBL/GenBank/DDBJ whole genome shotgun (WGS) entry which is preliminary data.</text>
</comment>
<dbReference type="EMBL" id="JAJHVV010000002">
    <property type="protein sequence ID" value="MCK6262433.1"/>
    <property type="molecule type" value="Genomic_DNA"/>
</dbReference>
<name>A0A9X2BK42_9VIBR</name>
<keyword evidence="2" id="KW-1185">Reference proteome</keyword>
<dbReference type="Pfam" id="PF12065">
    <property type="entry name" value="DUF3545"/>
    <property type="match status" value="1"/>
</dbReference>
<reference evidence="1" key="1">
    <citation type="submission" date="2021-11" db="EMBL/GenBank/DDBJ databases">
        <title>Vibrio ZSDE26 sp. nov. and Vibrio ZSDZ34 sp. nov., isolated from coastal seawater in Qingdao.</title>
        <authorList>
            <person name="Zhang P."/>
        </authorList>
    </citation>
    <scope>NUCLEOTIDE SEQUENCE</scope>
    <source>
        <strain evidence="1">ZSDE26</strain>
    </source>
</reference>
<dbReference type="RefSeq" id="WP_248007546.1">
    <property type="nucleotide sequence ID" value="NZ_JAJHVV010000002.1"/>
</dbReference>
<organism evidence="1 2">
    <name type="scientific">Vibrio amylolyticus</name>
    <dbReference type="NCBI Taxonomy" id="2847292"/>
    <lineage>
        <taxon>Bacteria</taxon>
        <taxon>Pseudomonadati</taxon>
        <taxon>Pseudomonadota</taxon>
        <taxon>Gammaproteobacteria</taxon>
        <taxon>Vibrionales</taxon>
        <taxon>Vibrionaceae</taxon>
        <taxon>Vibrio</taxon>
    </lineage>
</organism>
<accession>A0A9X2BK42</accession>